<evidence type="ECO:0000313" key="3">
    <source>
        <dbReference type="Proteomes" id="UP000473885"/>
    </source>
</evidence>
<evidence type="ECO:0000256" key="1">
    <source>
        <dbReference type="SAM" id="MobiDB-lite"/>
    </source>
</evidence>
<dbReference type="PIRSF" id="PIRSF021328">
    <property type="entry name" value="UCP021328"/>
    <property type="match status" value="1"/>
</dbReference>
<protein>
    <submittedName>
        <fullName evidence="2">DUF2992 family protein</fullName>
    </submittedName>
</protein>
<name>A0A6M0R7P0_9CLOT</name>
<dbReference type="Pfam" id="PF11208">
    <property type="entry name" value="DUF2992"/>
    <property type="match status" value="1"/>
</dbReference>
<dbReference type="AlphaFoldDB" id="A0A6M0R7P0"/>
<reference evidence="2 3" key="1">
    <citation type="submission" date="2019-04" db="EMBL/GenBank/DDBJ databases">
        <title>Genome sequencing of Clostridium botulinum Groups I-IV and Clostridium butyricum.</title>
        <authorList>
            <person name="Brunt J."/>
            <person name="Van Vliet A.H.M."/>
            <person name="Stringer S.C."/>
            <person name="Carter A.T."/>
            <person name="Peck M.W."/>
        </authorList>
    </citation>
    <scope>NUCLEOTIDE SEQUENCE [LARGE SCALE GENOMIC DNA]</scope>
    <source>
        <strain evidence="2 3">IFR 18/094</strain>
    </source>
</reference>
<feature type="region of interest" description="Disordered" evidence="1">
    <location>
        <begin position="115"/>
        <end position="140"/>
    </location>
</feature>
<dbReference type="RefSeq" id="WP_163248543.1">
    <property type="nucleotide sequence ID" value="NZ_SXDP01000002.1"/>
</dbReference>
<dbReference type="Proteomes" id="UP000473885">
    <property type="component" value="Unassembled WGS sequence"/>
</dbReference>
<dbReference type="EMBL" id="SXDP01000002">
    <property type="protein sequence ID" value="NEZ46251.1"/>
    <property type="molecule type" value="Genomic_DNA"/>
</dbReference>
<gene>
    <name evidence="2" type="ORF">FDF74_03370</name>
</gene>
<organism evidence="2 3">
    <name type="scientific">Clostridium niameyense</name>
    <dbReference type="NCBI Taxonomy" id="1622073"/>
    <lineage>
        <taxon>Bacteria</taxon>
        <taxon>Bacillati</taxon>
        <taxon>Bacillota</taxon>
        <taxon>Clostridia</taxon>
        <taxon>Eubacteriales</taxon>
        <taxon>Clostridiaceae</taxon>
        <taxon>Clostridium</taxon>
    </lineage>
</organism>
<comment type="caution">
    <text evidence="2">The sequence shown here is derived from an EMBL/GenBank/DDBJ whole genome shotgun (WGS) entry which is preliminary data.</text>
</comment>
<evidence type="ECO:0000313" key="2">
    <source>
        <dbReference type="EMBL" id="NEZ46251.1"/>
    </source>
</evidence>
<proteinExistence type="predicted"/>
<sequence length="140" mass="16863">MITSIKLTVLFNEPFWIGVFEVYENKGYRVSKVTFGAEPKDEEIHQFILKKFKNLKFSSIISNLDKKLFIKRENPKRMQRKVRKETKNEGIGTKAQIALKKQYEESKLIHKRINKERKNKMEERKFQLKQIKKKEKHKGH</sequence>
<accession>A0A6M0R7P0</accession>
<keyword evidence="3" id="KW-1185">Reference proteome</keyword>
<feature type="compositionally biased region" description="Basic residues" evidence="1">
    <location>
        <begin position="130"/>
        <end position="140"/>
    </location>
</feature>
<dbReference type="InterPro" id="IPR016787">
    <property type="entry name" value="UCP021328"/>
</dbReference>